<gene>
    <name evidence="1" type="ORF">BBIA_1863</name>
</gene>
<dbReference type="EMBL" id="JGYN01000019">
    <property type="protein sequence ID" value="KFI49941.1"/>
    <property type="molecule type" value="Genomic_DNA"/>
</dbReference>
<reference evidence="1 2" key="1">
    <citation type="submission" date="2014-03" db="EMBL/GenBank/DDBJ databases">
        <title>Genomics of Bifidobacteria.</title>
        <authorList>
            <person name="Ventura M."/>
            <person name="Milani C."/>
            <person name="Lugli G.A."/>
        </authorList>
    </citation>
    <scope>NUCLEOTIDE SEQUENCE [LARGE SCALE GENOMIC DNA]</scope>
    <source>
        <strain evidence="1 2">DSM 23969</strain>
    </source>
</reference>
<organism evidence="1 2">
    <name type="scientific">Bifidobacterium biavatii DSM 23969</name>
    <dbReference type="NCBI Taxonomy" id="1437608"/>
    <lineage>
        <taxon>Bacteria</taxon>
        <taxon>Bacillati</taxon>
        <taxon>Actinomycetota</taxon>
        <taxon>Actinomycetes</taxon>
        <taxon>Bifidobacteriales</taxon>
        <taxon>Bifidobacteriaceae</taxon>
        <taxon>Bifidobacterium</taxon>
    </lineage>
</organism>
<dbReference type="STRING" id="1437608.GCA_000771645_02150"/>
<evidence type="ECO:0000313" key="2">
    <source>
        <dbReference type="Proteomes" id="UP000029108"/>
    </source>
</evidence>
<name>A0A086ZTU1_9BIFI</name>
<sequence length="60" mass="7106">MTIQIITHIYRFTCDQCATTHQCFAPNLNEAWHKARKHGWRHQYGHTYCSKQCAQTLTLL</sequence>
<keyword evidence="2" id="KW-1185">Reference proteome</keyword>
<dbReference type="AlphaFoldDB" id="A0A086ZTU1"/>
<proteinExistence type="predicted"/>
<dbReference type="Proteomes" id="UP000029108">
    <property type="component" value="Unassembled WGS sequence"/>
</dbReference>
<accession>A0A086ZTU1</accession>
<evidence type="ECO:0000313" key="1">
    <source>
        <dbReference type="EMBL" id="KFI49941.1"/>
    </source>
</evidence>
<protein>
    <submittedName>
        <fullName evidence="1">Uncharacterized protein</fullName>
    </submittedName>
</protein>
<comment type="caution">
    <text evidence="1">The sequence shown here is derived from an EMBL/GenBank/DDBJ whole genome shotgun (WGS) entry which is preliminary data.</text>
</comment>